<dbReference type="GO" id="GO:0005737">
    <property type="term" value="C:cytoplasm"/>
    <property type="evidence" value="ECO:0007669"/>
    <property type="project" value="UniProtKB-SubCell"/>
</dbReference>
<evidence type="ECO:0000256" key="4">
    <source>
        <dbReference type="ARBA" id="ARBA00022679"/>
    </source>
</evidence>
<dbReference type="InterPro" id="IPR041370">
    <property type="entry name" value="Mlase_EEF1AKMT1/ZCCHC4"/>
</dbReference>
<dbReference type="GO" id="GO:0008988">
    <property type="term" value="F:rRNA (adenine-N6-)-methyltransferase activity"/>
    <property type="evidence" value="ECO:0007669"/>
    <property type="project" value="InterPro"/>
</dbReference>
<evidence type="ECO:0000313" key="6">
    <source>
        <dbReference type="Proteomes" id="UP000230423"/>
    </source>
</evidence>
<evidence type="ECO:0000256" key="1">
    <source>
        <dbReference type="ARBA" id="ARBA00004496"/>
    </source>
</evidence>
<comment type="subcellular location">
    <subcellularLocation>
        <location evidence="1">Cytoplasm</location>
    </subcellularLocation>
</comment>
<feature type="non-terminal residue" evidence="5">
    <location>
        <position position="1"/>
    </location>
</feature>
<evidence type="ECO:0000256" key="3">
    <source>
        <dbReference type="ARBA" id="ARBA00022603"/>
    </source>
</evidence>
<dbReference type="PANTHER" id="PTHR13493:SF3">
    <property type="entry name" value="RRNA N6-ADENOSINE-METHYLTRANSFERASE ZCCHC4"/>
    <property type="match status" value="1"/>
</dbReference>
<dbReference type="AlphaFoldDB" id="A0A2G9UAM1"/>
<dbReference type="EMBL" id="KZ347703">
    <property type="protein sequence ID" value="PIO67281.1"/>
    <property type="molecule type" value="Genomic_DNA"/>
</dbReference>
<reference evidence="5 6" key="1">
    <citation type="submission" date="2015-09" db="EMBL/GenBank/DDBJ databases">
        <title>Draft genome of the parasitic nematode Teladorsagia circumcincta isolate WARC Sus (inbred).</title>
        <authorList>
            <person name="Mitreva M."/>
        </authorList>
    </citation>
    <scope>NUCLEOTIDE SEQUENCE [LARGE SCALE GENOMIC DNA]</scope>
    <source>
        <strain evidence="5 6">S</strain>
    </source>
</reference>
<accession>A0A2G9UAM1</accession>
<keyword evidence="6" id="KW-1185">Reference proteome</keyword>
<gene>
    <name evidence="5" type="ORF">TELCIR_10973</name>
</gene>
<dbReference type="Pfam" id="PF10237">
    <property type="entry name" value="N6-adenineMlase"/>
    <property type="match status" value="1"/>
</dbReference>
<proteinExistence type="predicted"/>
<dbReference type="GO" id="GO:0005730">
    <property type="term" value="C:nucleolus"/>
    <property type="evidence" value="ECO:0007669"/>
    <property type="project" value="TreeGrafter"/>
</dbReference>
<dbReference type="Proteomes" id="UP000230423">
    <property type="component" value="Unassembled WGS sequence"/>
</dbReference>
<dbReference type="PANTHER" id="PTHR13493">
    <property type="entry name" value="ZINC FINGER CCHC DOMAIN-CONTAINING"/>
    <property type="match status" value="1"/>
</dbReference>
<name>A0A2G9UAM1_TELCI</name>
<sequence>PCLLFGEREKGNIKSRYFACAVYRSDATACPFKAIVDDDLNIVREEPGPSKYKDSEIVECKYEPPRYGCIPKKLKEIPKTSVLVFCHKCVDVFETKHKCPAEIVTRTQLRFPSRLLAAKESQSGEAQYFFSDESIEILHEAVERSGVDGVLCLGVPRLFEVLRGKKNDSRHLFLLDYDERYAQFFPATQYAQYSMLVDHFFDEKASEKFCDFFAKCSKILLICDPPFGVFLEPLMHTIESLQQRYKEARGEKSAVFYGCIAIPMFVGKYVLRNYKDYWMSDYRVTYDNHKVFAKASKTTVRCFTNLKPDVFDLSKVEGYKFCEFCERYVSNANKHCFMCSACTSKDGSPYKHCELCMRCVKKSYRHCKKCERCHLEGRCFSGEVHECEEQ</sequence>
<dbReference type="OrthoDB" id="431817at2759"/>
<keyword evidence="2" id="KW-0963">Cytoplasm</keyword>
<dbReference type="PROSITE" id="PS50216">
    <property type="entry name" value="DHHC"/>
    <property type="match status" value="1"/>
</dbReference>
<keyword evidence="3" id="KW-0489">Methyltransferase</keyword>
<protein>
    <recommendedName>
        <fullName evidence="7">CTCHY-type domain-containing protein</fullName>
    </recommendedName>
</protein>
<evidence type="ECO:0008006" key="7">
    <source>
        <dbReference type="Google" id="ProtNLM"/>
    </source>
</evidence>
<dbReference type="InterPro" id="IPR039846">
    <property type="entry name" value="ZCCHC4"/>
</dbReference>
<evidence type="ECO:0000313" key="5">
    <source>
        <dbReference type="EMBL" id="PIO67281.1"/>
    </source>
</evidence>
<keyword evidence="4" id="KW-0808">Transferase</keyword>
<organism evidence="5 6">
    <name type="scientific">Teladorsagia circumcincta</name>
    <name type="common">Brown stomach worm</name>
    <name type="synonym">Ostertagia circumcincta</name>
    <dbReference type="NCBI Taxonomy" id="45464"/>
    <lineage>
        <taxon>Eukaryota</taxon>
        <taxon>Metazoa</taxon>
        <taxon>Ecdysozoa</taxon>
        <taxon>Nematoda</taxon>
        <taxon>Chromadorea</taxon>
        <taxon>Rhabditida</taxon>
        <taxon>Rhabditina</taxon>
        <taxon>Rhabditomorpha</taxon>
        <taxon>Strongyloidea</taxon>
        <taxon>Trichostrongylidae</taxon>
        <taxon>Teladorsagia</taxon>
    </lineage>
</organism>
<evidence type="ECO:0000256" key="2">
    <source>
        <dbReference type="ARBA" id="ARBA00022490"/>
    </source>
</evidence>